<dbReference type="Gene3D" id="1.10.10.10">
    <property type="entry name" value="Winged helix-like DNA-binding domain superfamily/Winged helix DNA-binding domain"/>
    <property type="match status" value="1"/>
</dbReference>
<dbReference type="InterPro" id="IPR036388">
    <property type="entry name" value="WH-like_DNA-bd_sf"/>
</dbReference>
<evidence type="ECO:0000256" key="4">
    <source>
        <dbReference type="ARBA" id="ARBA00015377"/>
    </source>
</evidence>
<dbReference type="InterPro" id="IPR014048">
    <property type="entry name" value="MethylDNA_cys_MeTrfase_DNA-bd"/>
</dbReference>
<dbReference type="OrthoDB" id="1907495at2759"/>
<evidence type="ECO:0000256" key="10">
    <source>
        <dbReference type="ARBA" id="ARBA00031621"/>
    </source>
</evidence>
<accession>A0A1G4JGF5</accession>
<evidence type="ECO:0000256" key="5">
    <source>
        <dbReference type="ARBA" id="ARBA00022603"/>
    </source>
</evidence>
<comment type="similarity">
    <text evidence="2">Belongs to the MGMT family.</text>
</comment>
<evidence type="ECO:0000313" key="14">
    <source>
        <dbReference type="EMBL" id="SCU89337.1"/>
    </source>
</evidence>
<evidence type="ECO:0000256" key="12">
    <source>
        <dbReference type="ARBA" id="ARBA00049348"/>
    </source>
</evidence>
<reference evidence="15" key="1">
    <citation type="submission" date="2016-03" db="EMBL/GenBank/DDBJ databases">
        <authorList>
            <person name="Devillers H."/>
        </authorList>
    </citation>
    <scope>NUCLEOTIDE SEQUENCE [LARGE SCALE GENOMIC DNA]</scope>
</reference>
<dbReference type="NCBIfam" id="TIGR00589">
    <property type="entry name" value="ogt"/>
    <property type="match status" value="1"/>
</dbReference>
<feature type="domain" description="Methylated-DNA-[protein]-cysteine S-methyltransferase DNA binding" evidence="13">
    <location>
        <begin position="100"/>
        <end position="179"/>
    </location>
</feature>
<keyword evidence="6" id="KW-0808">Transferase</keyword>
<comment type="catalytic activity">
    <reaction evidence="12">
        <text>a 6-O-methyl-2'-deoxyguanosine in DNA + L-cysteinyl-[protein] = S-methyl-L-cysteinyl-[protein] + a 2'-deoxyguanosine in DNA</text>
        <dbReference type="Rhea" id="RHEA:24000"/>
        <dbReference type="Rhea" id="RHEA-COMP:10131"/>
        <dbReference type="Rhea" id="RHEA-COMP:10132"/>
        <dbReference type="Rhea" id="RHEA-COMP:11367"/>
        <dbReference type="Rhea" id="RHEA-COMP:11368"/>
        <dbReference type="ChEBI" id="CHEBI:29950"/>
        <dbReference type="ChEBI" id="CHEBI:82612"/>
        <dbReference type="ChEBI" id="CHEBI:85445"/>
        <dbReference type="ChEBI" id="CHEBI:85448"/>
        <dbReference type="EC" id="2.1.1.63"/>
    </reaction>
</comment>
<dbReference type="SUPFAM" id="SSF46767">
    <property type="entry name" value="Methylated DNA-protein cysteine methyltransferase, C-terminal domain"/>
    <property type="match status" value="1"/>
</dbReference>
<comment type="catalytic activity">
    <reaction evidence="1">
        <text>a 4-O-methyl-thymidine in DNA + L-cysteinyl-[protein] = a thymidine in DNA + S-methyl-L-cysteinyl-[protein]</text>
        <dbReference type="Rhea" id="RHEA:53428"/>
        <dbReference type="Rhea" id="RHEA-COMP:10131"/>
        <dbReference type="Rhea" id="RHEA-COMP:10132"/>
        <dbReference type="Rhea" id="RHEA-COMP:13555"/>
        <dbReference type="Rhea" id="RHEA-COMP:13556"/>
        <dbReference type="ChEBI" id="CHEBI:29950"/>
        <dbReference type="ChEBI" id="CHEBI:82612"/>
        <dbReference type="ChEBI" id="CHEBI:137386"/>
        <dbReference type="ChEBI" id="CHEBI:137387"/>
        <dbReference type="EC" id="2.1.1.63"/>
    </reaction>
</comment>
<dbReference type="EC" id="2.1.1.63" evidence="3"/>
<dbReference type="InterPro" id="IPR001497">
    <property type="entry name" value="MethylDNA_cys_MeTrfase_AS"/>
</dbReference>
<dbReference type="InterPro" id="IPR036217">
    <property type="entry name" value="MethylDNA_cys_MeTrfase_DNAb"/>
</dbReference>
<dbReference type="GO" id="GO:0032259">
    <property type="term" value="P:methylation"/>
    <property type="evidence" value="ECO:0007669"/>
    <property type="project" value="UniProtKB-KW"/>
</dbReference>
<dbReference type="PANTHER" id="PTHR10815">
    <property type="entry name" value="METHYLATED-DNA--PROTEIN-CYSTEINE METHYLTRANSFERASE"/>
    <property type="match status" value="1"/>
</dbReference>
<keyword evidence="15" id="KW-1185">Reference proteome</keyword>
<keyword evidence="7" id="KW-0227">DNA damage</keyword>
<evidence type="ECO:0000256" key="1">
    <source>
        <dbReference type="ARBA" id="ARBA00001286"/>
    </source>
</evidence>
<dbReference type="PROSITE" id="PS00374">
    <property type="entry name" value="MGMT"/>
    <property type="match status" value="1"/>
</dbReference>
<organism evidence="14 15">
    <name type="scientific">Lachancea dasiensis</name>
    <dbReference type="NCBI Taxonomy" id="1072105"/>
    <lineage>
        <taxon>Eukaryota</taxon>
        <taxon>Fungi</taxon>
        <taxon>Dikarya</taxon>
        <taxon>Ascomycota</taxon>
        <taxon>Saccharomycotina</taxon>
        <taxon>Saccharomycetes</taxon>
        <taxon>Saccharomycetales</taxon>
        <taxon>Saccharomycetaceae</taxon>
        <taxon>Lachancea</taxon>
    </lineage>
</organism>
<evidence type="ECO:0000256" key="11">
    <source>
        <dbReference type="ARBA" id="ARBA00033095"/>
    </source>
</evidence>
<dbReference type="GO" id="GO:0003908">
    <property type="term" value="F:methylated-DNA-[protein]-cysteine S-methyltransferase activity"/>
    <property type="evidence" value="ECO:0007669"/>
    <property type="project" value="UniProtKB-EC"/>
</dbReference>
<dbReference type="Proteomes" id="UP000190274">
    <property type="component" value="Chromosome E"/>
</dbReference>
<dbReference type="PANTHER" id="PTHR10815:SF13">
    <property type="entry name" value="METHYLATED-DNA--PROTEIN-CYSTEINE METHYLTRANSFERASE"/>
    <property type="match status" value="1"/>
</dbReference>
<evidence type="ECO:0000256" key="6">
    <source>
        <dbReference type="ARBA" id="ARBA00022679"/>
    </source>
</evidence>
<evidence type="ECO:0000256" key="3">
    <source>
        <dbReference type="ARBA" id="ARBA00011918"/>
    </source>
</evidence>
<name>A0A1G4JGF5_9SACH</name>
<keyword evidence="8" id="KW-0234">DNA repair</keyword>
<dbReference type="Pfam" id="PF01035">
    <property type="entry name" value="DNA_binding_1"/>
    <property type="match status" value="1"/>
</dbReference>
<sequence length="196" mass="22125">MPERYIYTYARGRFGFSILVARQSYDNDCHLVYATLGSNPDAMRKESELFLAHKFKELGAAFKIEEDIGDELVELKNNFELLLEGKPSKVIEFDFVYGTDFQKSVWKEINSVQWGNTTTYKRIATKVGRPRASRAVANACGTNPLPILIPCHRVLGSKGSLGGYKWGTQMKIKLLEIEGSAQFEKEATTTFQSLPK</sequence>
<dbReference type="CDD" id="cd06445">
    <property type="entry name" value="ATase"/>
    <property type="match status" value="1"/>
</dbReference>
<dbReference type="FunFam" id="1.10.10.10:FF:000214">
    <property type="entry name" value="Methylated-DNA--protein-cysteine methyltransferase"/>
    <property type="match status" value="1"/>
</dbReference>
<evidence type="ECO:0000259" key="13">
    <source>
        <dbReference type="Pfam" id="PF01035"/>
    </source>
</evidence>
<gene>
    <name evidence="14" type="ORF">LADA_0E14928G</name>
</gene>
<protein>
    <recommendedName>
        <fullName evidence="4">Methylated-DNA--protein-cysteine methyltransferase</fullName>
        <ecNumber evidence="3">2.1.1.63</ecNumber>
    </recommendedName>
    <alternativeName>
        <fullName evidence="9">6-O-methylguanine-DNA methyltransferase</fullName>
    </alternativeName>
    <alternativeName>
        <fullName evidence="11">DNA repair MTase</fullName>
    </alternativeName>
    <alternativeName>
        <fullName evidence="10">O-6-methylguanine-DNA-alkyltransferase</fullName>
    </alternativeName>
</protein>
<dbReference type="EMBL" id="LT598455">
    <property type="protein sequence ID" value="SCU89337.1"/>
    <property type="molecule type" value="Genomic_DNA"/>
</dbReference>
<evidence type="ECO:0000256" key="2">
    <source>
        <dbReference type="ARBA" id="ARBA00008711"/>
    </source>
</evidence>
<evidence type="ECO:0000256" key="7">
    <source>
        <dbReference type="ARBA" id="ARBA00022763"/>
    </source>
</evidence>
<dbReference type="GO" id="GO:0006307">
    <property type="term" value="P:DNA alkylation repair"/>
    <property type="evidence" value="ECO:0007669"/>
    <property type="project" value="EnsemblFungi"/>
</dbReference>
<dbReference type="STRING" id="1266660.A0A1G4JGF5"/>
<keyword evidence="5" id="KW-0489">Methyltransferase</keyword>
<evidence type="ECO:0000313" key="15">
    <source>
        <dbReference type="Proteomes" id="UP000190274"/>
    </source>
</evidence>
<evidence type="ECO:0000256" key="9">
    <source>
        <dbReference type="ARBA" id="ARBA00030795"/>
    </source>
</evidence>
<evidence type="ECO:0000256" key="8">
    <source>
        <dbReference type="ARBA" id="ARBA00023204"/>
    </source>
</evidence>
<dbReference type="AlphaFoldDB" id="A0A1G4JGF5"/>
<proteinExistence type="inferred from homology"/>